<evidence type="ECO:0000259" key="2">
    <source>
        <dbReference type="Pfam" id="PF07811"/>
    </source>
</evidence>
<organism evidence="3 4">
    <name type="scientific">Lacisediminihabitans profunda</name>
    <dbReference type="NCBI Taxonomy" id="2594790"/>
    <lineage>
        <taxon>Bacteria</taxon>
        <taxon>Bacillati</taxon>
        <taxon>Actinomycetota</taxon>
        <taxon>Actinomycetes</taxon>
        <taxon>Micrococcales</taxon>
        <taxon>Microbacteriaceae</taxon>
        <taxon>Lacisediminihabitans</taxon>
    </lineage>
</organism>
<keyword evidence="1" id="KW-1133">Transmembrane helix</keyword>
<keyword evidence="1" id="KW-0472">Membrane</keyword>
<reference evidence="3 4" key="1">
    <citation type="submission" date="2019-08" db="EMBL/GenBank/DDBJ databases">
        <title>Bacterial whole genome sequence for Glaciihabitans sp. CHu50b-6-2.</title>
        <authorList>
            <person name="Jin L."/>
        </authorList>
    </citation>
    <scope>NUCLEOTIDE SEQUENCE [LARGE SCALE GENOMIC DNA]</scope>
    <source>
        <strain evidence="3 4">CHu50b-6-2</strain>
    </source>
</reference>
<sequence>MRSPSRGDGSPDRGSVTAEFAVVIPAVVLVLGLCLSGLQLAGAQLMLQQVAASAARALARGEDLGTAGRLAARLAPGAMLSEEGQGSVVCVRASSSGSVARGLLGAVSLSARSCALAGGR</sequence>
<dbReference type="EMBL" id="VRMG01000015">
    <property type="protein sequence ID" value="TXN28379.1"/>
    <property type="molecule type" value="Genomic_DNA"/>
</dbReference>
<dbReference type="Proteomes" id="UP000321379">
    <property type="component" value="Unassembled WGS sequence"/>
</dbReference>
<proteinExistence type="predicted"/>
<dbReference type="InterPro" id="IPR012495">
    <property type="entry name" value="TadE-like_dom"/>
</dbReference>
<evidence type="ECO:0000313" key="3">
    <source>
        <dbReference type="EMBL" id="TXN28379.1"/>
    </source>
</evidence>
<accession>A0A5C8UJK7</accession>
<evidence type="ECO:0000256" key="1">
    <source>
        <dbReference type="SAM" id="Phobius"/>
    </source>
</evidence>
<dbReference type="InterPro" id="IPR049790">
    <property type="entry name" value="Rv3655c/TadE"/>
</dbReference>
<dbReference type="NCBIfam" id="NF041390">
    <property type="entry name" value="TadE_Rv3655c"/>
    <property type="match status" value="1"/>
</dbReference>
<evidence type="ECO:0000313" key="4">
    <source>
        <dbReference type="Proteomes" id="UP000321379"/>
    </source>
</evidence>
<keyword evidence="1" id="KW-0812">Transmembrane</keyword>
<dbReference type="Pfam" id="PF07811">
    <property type="entry name" value="TadE"/>
    <property type="match status" value="1"/>
</dbReference>
<protein>
    <recommendedName>
        <fullName evidence="2">TadE-like domain-containing protein</fullName>
    </recommendedName>
</protein>
<name>A0A5C8UJK7_9MICO</name>
<gene>
    <name evidence="3" type="ORF">FVP33_18105</name>
</gene>
<feature type="domain" description="TadE-like" evidence="2">
    <location>
        <begin position="14"/>
        <end position="56"/>
    </location>
</feature>
<dbReference type="AlphaFoldDB" id="A0A5C8UJK7"/>
<comment type="caution">
    <text evidence="3">The sequence shown here is derived from an EMBL/GenBank/DDBJ whole genome shotgun (WGS) entry which is preliminary data.</text>
</comment>
<keyword evidence="4" id="KW-1185">Reference proteome</keyword>
<feature type="transmembrane region" description="Helical" evidence="1">
    <location>
        <begin position="20"/>
        <end position="41"/>
    </location>
</feature>